<name>A0A177SWC5_PSEPU</name>
<dbReference type="AlphaFoldDB" id="A0A177SWC5"/>
<dbReference type="InterPro" id="IPR010752">
    <property type="entry name" value="DUF1329"/>
</dbReference>
<feature type="chain" id="PRO_5008074027" description="DUF1329 domain-containing protein" evidence="1">
    <location>
        <begin position="24"/>
        <end position="453"/>
    </location>
</feature>
<accession>A0A177SWC5</accession>
<keyword evidence="1" id="KW-0732">Signal</keyword>
<reference evidence="2 3" key="1">
    <citation type="submission" date="2016-03" db="EMBL/GenBank/DDBJ databases">
        <title>Draft Genome Assembly of Pseudomonas putida strain CBF10-2.</title>
        <authorList>
            <person name="Iyer R.S."/>
            <person name="Damania A."/>
        </authorList>
    </citation>
    <scope>NUCLEOTIDE SEQUENCE [LARGE SCALE GENOMIC DNA]</scope>
    <source>
        <strain evidence="2 3">CBF10-2</strain>
    </source>
</reference>
<dbReference type="Proteomes" id="UP000077752">
    <property type="component" value="Unassembled WGS sequence"/>
</dbReference>
<evidence type="ECO:0000313" key="2">
    <source>
        <dbReference type="EMBL" id="OAI95109.1"/>
    </source>
</evidence>
<dbReference type="EMBL" id="LUCV01000003">
    <property type="protein sequence ID" value="OAI95109.1"/>
    <property type="molecule type" value="Genomic_DNA"/>
</dbReference>
<comment type="caution">
    <text evidence="2">The sequence shown here is derived from an EMBL/GenBank/DDBJ whole genome shotgun (WGS) entry which is preliminary data.</text>
</comment>
<organism evidence="2 3">
    <name type="scientific">Pseudomonas putida</name>
    <name type="common">Arthrobacter siderocapsulatus</name>
    <dbReference type="NCBI Taxonomy" id="303"/>
    <lineage>
        <taxon>Bacteria</taxon>
        <taxon>Pseudomonadati</taxon>
        <taxon>Pseudomonadota</taxon>
        <taxon>Gammaproteobacteria</taxon>
        <taxon>Pseudomonadales</taxon>
        <taxon>Pseudomonadaceae</taxon>
        <taxon>Pseudomonas</taxon>
    </lineage>
</organism>
<dbReference type="Pfam" id="PF07044">
    <property type="entry name" value="DUF1329"/>
    <property type="match status" value="1"/>
</dbReference>
<evidence type="ECO:0000256" key="1">
    <source>
        <dbReference type="SAM" id="SignalP"/>
    </source>
</evidence>
<sequence>MNRKALIRSSCLALGLLASQVMAAVSEQDAARLGKDLTPIGAEKAGNADGSIPAWSGGLPASTGAVDAGGFVPDPYANEKPLFVITAQNAAQYQARLTPGQLAMLKRFPDTYRIPVYTTHRSVTLPPKVFEAVRANATRTTLAEGGNGLKDFNMAIPFPIPQNGLEVIWNHITRYRGVSILRNTAQMNPQDNGAYTVSMMKEQFAFPFGLTDYDPQKMQNILFYFRQEVLSPPRRAGSVMLVLETLDQVAEPRMAWMYNAGQRRVRRAPQVGYDSPGAEGMRTYDDFDMFNGAPDRYDWQLVGKKEIYIPYNSYALDSPKLKYDDIIRPGHLNPDHTRYELHRVWHVVATLKPGSRHIYSKRDLYIDEDSWQIAEADAYDGRGNLWRVSEGHARFFYDQQFPWLTAETHYDVLSGRYTVSGLRNEEKKGSYDFSQNASSKDFTPNALRATGIR</sequence>
<feature type="signal peptide" evidence="1">
    <location>
        <begin position="1"/>
        <end position="23"/>
    </location>
</feature>
<protein>
    <recommendedName>
        <fullName evidence="4">DUF1329 domain-containing protein</fullName>
    </recommendedName>
</protein>
<dbReference type="RefSeq" id="WP_064301215.1">
    <property type="nucleotide sequence ID" value="NZ_LUCV01000003.1"/>
</dbReference>
<evidence type="ECO:0008006" key="4">
    <source>
        <dbReference type="Google" id="ProtNLM"/>
    </source>
</evidence>
<evidence type="ECO:0000313" key="3">
    <source>
        <dbReference type="Proteomes" id="UP000077752"/>
    </source>
</evidence>
<gene>
    <name evidence="2" type="ORF">AYO28_06265</name>
</gene>
<proteinExistence type="predicted"/>
<dbReference type="CDD" id="cd16329">
    <property type="entry name" value="LolA_like"/>
    <property type="match status" value="1"/>
</dbReference>
<dbReference type="Gene3D" id="2.50.20.10">
    <property type="entry name" value="Lipoprotein localisation LolA/LolB/LppX"/>
    <property type="match status" value="1"/>
</dbReference>